<dbReference type="CDD" id="cd16262">
    <property type="entry name" value="EFG_III"/>
    <property type="match status" value="1"/>
</dbReference>
<dbReference type="InterPro" id="IPR005225">
    <property type="entry name" value="Small_GTP-bd"/>
</dbReference>
<dbReference type="Pfam" id="PF00009">
    <property type="entry name" value="GTP_EFTU"/>
    <property type="match status" value="1"/>
</dbReference>
<name>A0A2S5AED7_9FLAO</name>
<dbReference type="Pfam" id="PF03764">
    <property type="entry name" value="EFG_IV"/>
    <property type="match status" value="1"/>
</dbReference>
<dbReference type="GO" id="GO:0003746">
    <property type="term" value="F:translation elongation factor activity"/>
    <property type="evidence" value="ECO:0007669"/>
    <property type="project" value="UniProtKB-KW"/>
</dbReference>
<dbReference type="InterPro" id="IPR009000">
    <property type="entry name" value="Transl_B-barrel_sf"/>
</dbReference>
<dbReference type="GO" id="GO:0005525">
    <property type="term" value="F:GTP binding"/>
    <property type="evidence" value="ECO:0007669"/>
    <property type="project" value="UniProtKB-KW"/>
</dbReference>
<evidence type="ECO:0000256" key="4">
    <source>
        <dbReference type="ARBA" id="ARBA00022768"/>
    </source>
</evidence>
<dbReference type="SUPFAM" id="SSF50447">
    <property type="entry name" value="Translation proteins"/>
    <property type="match status" value="1"/>
</dbReference>
<protein>
    <recommendedName>
        <fullName evidence="2">Elongation factor G</fullName>
    </recommendedName>
    <alternativeName>
        <fullName evidence="1">Tetracycline resistance protein TetQ</fullName>
    </alternativeName>
</protein>
<dbReference type="SUPFAM" id="SSF54980">
    <property type="entry name" value="EF-G C-terminal domain-like"/>
    <property type="match status" value="2"/>
</dbReference>
<dbReference type="PRINTS" id="PR00315">
    <property type="entry name" value="ELONGATNFCT"/>
</dbReference>
<sequence>MANFDIKHIKNVVLVGHTGSGKTTLIESMLFEAGLINRRGSILEKNTVADYSEIEHEKGKSFFSKLVNTKWRGYKINLLDTPGYDDFAGEIIGAMRVADCGLMLLNSSMGVEVGTDIIWEYANDYKLPILLAVNQLDNEKSDFDKTIQEAKDHFGQSVVVVQYPLNQGANFDAVVDVLNMVLYKYPKNGGKPEKLPIPENEIEKANRLHQELIETIAGNDETLMELYFEKGELNEDEMKLGLHHSLIKHEIFPVFCVSAKKNMGSGRIMGFIDNVCPSAYEMPKQKTIDGKEIECSENAPTAIFIYKNLSEPHIGDLSFFKVLSGKIKVGDELTNENTGQIERINQLYEVEGSKRTPVNELTAGDIGATLKLKDTHINNTLHEKGKHIEITPIVFPNSTYSIAVEGTKKGEEEKLSMALHQLVEEDPTIRIEVSPELNQTIIHCHGELHLAIIKWKLEKQYKLSVEFRSPKIPYRETIQKSAEITYRHKKQSGGSGQFAEVAMKIEPWYEGMDEPKGYNIRGKEEINLPWGGKLIYYNCIVGGAIDTRFHPSILKGIMEKMTKGPLTGSYVRDVRVILYDGKMHPVDSNDLAFKTAGMMAFKENFIKADPQLLEPFYHIKIQAPEELTGAIMSNIQTHRANVESMDAEGQFTLITAFLPFAEMQEFGSDLRSITQGRARFTAKFDHYESVSFEMQKKLVSEFKKEEELVY</sequence>
<evidence type="ECO:0000256" key="2">
    <source>
        <dbReference type="ARBA" id="ARBA00017872"/>
    </source>
</evidence>
<dbReference type="Pfam" id="PF14492">
    <property type="entry name" value="EFG_III"/>
    <property type="match status" value="1"/>
</dbReference>
<dbReference type="RefSeq" id="WP_103804845.1">
    <property type="nucleotide sequence ID" value="NZ_PQVG01000002.1"/>
</dbReference>
<dbReference type="InterPro" id="IPR000640">
    <property type="entry name" value="EFG_V-like"/>
</dbReference>
<dbReference type="Proteomes" id="UP000237310">
    <property type="component" value="Unassembled WGS sequence"/>
</dbReference>
<dbReference type="InterPro" id="IPR005517">
    <property type="entry name" value="Transl_elong_EFG/EF2_IV"/>
</dbReference>
<proteinExistence type="predicted"/>
<dbReference type="NCBIfam" id="NF009381">
    <property type="entry name" value="PRK12740.1-5"/>
    <property type="match status" value="1"/>
</dbReference>
<evidence type="ECO:0000313" key="9">
    <source>
        <dbReference type="Proteomes" id="UP000237310"/>
    </source>
</evidence>
<dbReference type="InterPro" id="IPR035647">
    <property type="entry name" value="EFG_III/V"/>
</dbReference>
<dbReference type="InterPro" id="IPR041095">
    <property type="entry name" value="EFG_II"/>
</dbReference>
<dbReference type="AlphaFoldDB" id="A0A2S5AED7"/>
<dbReference type="SMART" id="SM00838">
    <property type="entry name" value="EFG_C"/>
    <property type="match status" value="1"/>
</dbReference>
<comment type="caution">
    <text evidence="8">The sequence shown here is derived from an EMBL/GenBank/DDBJ whole genome shotgun (WGS) entry which is preliminary data.</text>
</comment>
<dbReference type="InterPro" id="IPR020568">
    <property type="entry name" value="Ribosomal_Su5_D2-typ_SF"/>
</dbReference>
<accession>A0A2S5AED7</accession>
<evidence type="ECO:0000256" key="6">
    <source>
        <dbReference type="ARBA" id="ARBA00024731"/>
    </source>
</evidence>
<dbReference type="Gene3D" id="2.40.30.10">
    <property type="entry name" value="Translation factors"/>
    <property type="match status" value="1"/>
</dbReference>
<dbReference type="InterPro" id="IPR035649">
    <property type="entry name" value="EFG_V"/>
</dbReference>
<dbReference type="InterPro" id="IPR000795">
    <property type="entry name" value="T_Tr_GTP-bd_dom"/>
</dbReference>
<keyword evidence="3" id="KW-0547">Nucleotide-binding</keyword>
<dbReference type="PROSITE" id="PS51722">
    <property type="entry name" value="G_TR_2"/>
    <property type="match status" value="1"/>
</dbReference>
<keyword evidence="4 8" id="KW-0648">Protein biosynthesis</keyword>
<dbReference type="SMART" id="SM00889">
    <property type="entry name" value="EFG_IV"/>
    <property type="match status" value="1"/>
</dbReference>
<dbReference type="SUPFAM" id="SSF52540">
    <property type="entry name" value="P-loop containing nucleoside triphosphate hydrolases"/>
    <property type="match status" value="1"/>
</dbReference>
<dbReference type="InterPro" id="IPR047872">
    <property type="entry name" value="EFG_IV"/>
</dbReference>
<evidence type="ECO:0000256" key="1">
    <source>
        <dbReference type="ARBA" id="ARBA00013902"/>
    </source>
</evidence>
<dbReference type="SUPFAM" id="SSF54211">
    <property type="entry name" value="Ribosomal protein S5 domain 2-like"/>
    <property type="match status" value="1"/>
</dbReference>
<evidence type="ECO:0000256" key="5">
    <source>
        <dbReference type="ARBA" id="ARBA00023134"/>
    </source>
</evidence>
<dbReference type="InterPro" id="IPR027417">
    <property type="entry name" value="P-loop_NTPase"/>
</dbReference>
<dbReference type="InterPro" id="IPR014721">
    <property type="entry name" value="Ribsml_uS5_D2-typ_fold_subgr"/>
</dbReference>
<dbReference type="Gene3D" id="3.30.70.240">
    <property type="match status" value="1"/>
</dbReference>
<gene>
    <name evidence="8" type="ORF">C3L50_03950</name>
</gene>
<dbReference type="Gene3D" id="3.30.70.870">
    <property type="entry name" value="Elongation Factor G (Translational Gtpase), domain 3"/>
    <property type="match status" value="1"/>
</dbReference>
<dbReference type="Pfam" id="PF00679">
    <property type="entry name" value="EFG_C"/>
    <property type="match status" value="1"/>
</dbReference>
<dbReference type="FunFam" id="3.30.70.240:FF:000001">
    <property type="entry name" value="Elongation factor G"/>
    <property type="match status" value="1"/>
</dbReference>
<dbReference type="NCBIfam" id="TIGR00231">
    <property type="entry name" value="small_GTP"/>
    <property type="match status" value="1"/>
</dbReference>
<dbReference type="CDD" id="cd04170">
    <property type="entry name" value="EF-G_bact"/>
    <property type="match status" value="1"/>
</dbReference>
<feature type="domain" description="Tr-type G" evidence="7">
    <location>
        <begin position="7"/>
        <end position="280"/>
    </location>
</feature>
<dbReference type="CDD" id="cd01434">
    <property type="entry name" value="EFG_mtEFG1_IV"/>
    <property type="match status" value="1"/>
</dbReference>
<dbReference type="InterPro" id="IPR009022">
    <property type="entry name" value="EFG_III"/>
</dbReference>
<dbReference type="Pfam" id="PF22042">
    <property type="entry name" value="EF-G_D2"/>
    <property type="match status" value="1"/>
</dbReference>
<keyword evidence="9" id="KW-1185">Reference proteome</keyword>
<dbReference type="EMBL" id="PQVG01000002">
    <property type="protein sequence ID" value="POY40659.1"/>
    <property type="molecule type" value="Genomic_DNA"/>
</dbReference>
<keyword evidence="5" id="KW-0342">GTP-binding</keyword>
<evidence type="ECO:0000259" key="7">
    <source>
        <dbReference type="PROSITE" id="PS51722"/>
    </source>
</evidence>
<dbReference type="Gene3D" id="3.30.230.10">
    <property type="match status" value="1"/>
</dbReference>
<dbReference type="Gene3D" id="3.40.50.300">
    <property type="entry name" value="P-loop containing nucleotide triphosphate hydrolases"/>
    <property type="match status" value="1"/>
</dbReference>
<evidence type="ECO:0000256" key="3">
    <source>
        <dbReference type="ARBA" id="ARBA00022741"/>
    </source>
</evidence>
<dbReference type="OrthoDB" id="9801591at2"/>
<organism evidence="8 9">
    <name type="scientific">Flavobacterium alvei</name>
    <dbReference type="NCBI Taxonomy" id="2080416"/>
    <lineage>
        <taxon>Bacteria</taxon>
        <taxon>Pseudomonadati</taxon>
        <taxon>Bacteroidota</taxon>
        <taxon>Flavobacteriia</taxon>
        <taxon>Flavobacteriales</taxon>
        <taxon>Flavobacteriaceae</taxon>
        <taxon>Flavobacterium</taxon>
    </lineage>
</organism>
<dbReference type="PANTHER" id="PTHR43261:SF6">
    <property type="entry name" value="ELONGATION FACTOR G-LIKE PROTEIN"/>
    <property type="match status" value="1"/>
</dbReference>
<keyword evidence="4 8" id="KW-0251">Elongation factor</keyword>
<reference evidence="8 9" key="1">
    <citation type="submission" date="2018-01" db="EMBL/GenBank/DDBJ databases">
        <authorList>
            <person name="Gaut B.S."/>
            <person name="Morton B.R."/>
            <person name="Clegg M.T."/>
            <person name="Duvall M.R."/>
        </authorList>
    </citation>
    <scope>NUCLEOTIDE SEQUENCE [LARGE SCALE GENOMIC DNA]</scope>
    <source>
        <strain evidence="8 9">HR-AY</strain>
    </source>
</reference>
<dbReference type="InterPro" id="IPR053905">
    <property type="entry name" value="EF-G-like_DII"/>
</dbReference>
<evidence type="ECO:0000313" key="8">
    <source>
        <dbReference type="EMBL" id="POY40659.1"/>
    </source>
</evidence>
<dbReference type="PANTHER" id="PTHR43261">
    <property type="entry name" value="TRANSLATION ELONGATION FACTOR G-RELATED"/>
    <property type="match status" value="1"/>
</dbReference>
<dbReference type="GO" id="GO:0032790">
    <property type="term" value="P:ribosome disassembly"/>
    <property type="evidence" value="ECO:0007669"/>
    <property type="project" value="TreeGrafter"/>
</dbReference>
<dbReference type="CDD" id="cd03713">
    <property type="entry name" value="EFG_mtEFG_C"/>
    <property type="match status" value="1"/>
</dbReference>
<comment type="function">
    <text evidence="6">Catalyzes the GTP-dependent ribosomal translocation step during translation elongation. During this step, the ribosome changes from the pre-translocational (PRE) to the post-translocational (POST) state as the newly formed A-site-bound peptidyl-tRNA and P-site-bound deacylated tRNA move to the P and E sites, respectively. Catalyzes the coordinated movement of the two tRNA molecules, the mRNA and conformational changes in the ribosome.</text>
</comment>
<dbReference type="GO" id="GO:0003924">
    <property type="term" value="F:GTPase activity"/>
    <property type="evidence" value="ECO:0007669"/>
    <property type="project" value="InterPro"/>
</dbReference>